<dbReference type="Proteomes" id="UP000693946">
    <property type="component" value="Linkage Group LG2"/>
</dbReference>
<proteinExistence type="predicted"/>
<comment type="caution">
    <text evidence="1">The sequence shown here is derived from an EMBL/GenBank/DDBJ whole genome shotgun (WGS) entry which is preliminary data.</text>
</comment>
<evidence type="ECO:0000313" key="1">
    <source>
        <dbReference type="EMBL" id="KAG7503201.1"/>
    </source>
</evidence>
<protein>
    <submittedName>
        <fullName evidence="1">Zinc finger BED domain-containing protein 1-like</fullName>
    </submittedName>
</protein>
<keyword evidence="2" id="KW-1185">Reference proteome</keyword>
<reference evidence="1 2" key="1">
    <citation type="journal article" date="2021" name="Sci. Rep.">
        <title>Chromosome anchoring in Senegalese sole (Solea senegalensis) reveals sex-associated markers and genome rearrangements in flatfish.</title>
        <authorList>
            <person name="Guerrero-Cozar I."/>
            <person name="Gomez-Garrido J."/>
            <person name="Berbel C."/>
            <person name="Martinez-Blanch J.F."/>
            <person name="Alioto T."/>
            <person name="Claros M.G."/>
            <person name="Gagnaire P.A."/>
            <person name="Manchado M."/>
        </authorList>
    </citation>
    <scope>NUCLEOTIDE SEQUENCE [LARGE SCALE GENOMIC DNA]</scope>
    <source>
        <strain evidence="1">Sse05_10M</strain>
    </source>
</reference>
<evidence type="ECO:0000313" key="2">
    <source>
        <dbReference type="Proteomes" id="UP000693946"/>
    </source>
</evidence>
<name>A0AAV6RD07_SOLSE</name>
<organism evidence="1 2">
    <name type="scientific">Solea senegalensis</name>
    <name type="common">Senegalese sole</name>
    <dbReference type="NCBI Taxonomy" id="28829"/>
    <lineage>
        <taxon>Eukaryota</taxon>
        <taxon>Metazoa</taxon>
        <taxon>Chordata</taxon>
        <taxon>Craniata</taxon>
        <taxon>Vertebrata</taxon>
        <taxon>Euteleostomi</taxon>
        <taxon>Actinopterygii</taxon>
        <taxon>Neopterygii</taxon>
        <taxon>Teleostei</taxon>
        <taxon>Neoteleostei</taxon>
        <taxon>Acanthomorphata</taxon>
        <taxon>Carangaria</taxon>
        <taxon>Pleuronectiformes</taxon>
        <taxon>Pleuronectoidei</taxon>
        <taxon>Soleidae</taxon>
        <taxon>Solea</taxon>
    </lineage>
</organism>
<gene>
    <name evidence="1" type="ORF">JOB18_033532</name>
</gene>
<dbReference type="EMBL" id="JAGKHQ010000012">
    <property type="protein sequence ID" value="KAG7503201.1"/>
    <property type="molecule type" value="Genomic_DNA"/>
</dbReference>
<sequence>MTNTSQSRTKTTSVLLHTSLQSGGTFQAQSGQHRRVECQESLVQEVPTRWNSTLEMIKRVRYNRDPLHATLTQQKHNMILPTNAEYEKLAKLEKLLEPCRYMQVQH</sequence>
<accession>A0AAV6RD07</accession>
<dbReference type="AlphaFoldDB" id="A0AAV6RD07"/>